<evidence type="ECO:0000313" key="3">
    <source>
        <dbReference type="EMBL" id="CAF0737725.1"/>
    </source>
</evidence>
<feature type="compositionally biased region" description="Polar residues" evidence="2">
    <location>
        <begin position="11"/>
        <end position="21"/>
    </location>
</feature>
<dbReference type="EMBL" id="CAJNOC010000278">
    <property type="protein sequence ID" value="CAF0737725.1"/>
    <property type="molecule type" value="Genomic_DNA"/>
</dbReference>
<dbReference type="AlphaFoldDB" id="A0A813NK87"/>
<organism evidence="3 4">
    <name type="scientific">Brachionus calyciflorus</name>
    <dbReference type="NCBI Taxonomy" id="104777"/>
    <lineage>
        <taxon>Eukaryota</taxon>
        <taxon>Metazoa</taxon>
        <taxon>Spiralia</taxon>
        <taxon>Gnathifera</taxon>
        <taxon>Rotifera</taxon>
        <taxon>Eurotatoria</taxon>
        <taxon>Monogononta</taxon>
        <taxon>Pseudotrocha</taxon>
        <taxon>Ploima</taxon>
        <taxon>Brachionidae</taxon>
        <taxon>Brachionus</taxon>
    </lineage>
</organism>
<name>A0A813NK87_9BILA</name>
<accession>A0A813NK87</accession>
<evidence type="ECO:0000256" key="2">
    <source>
        <dbReference type="SAM" id="MobiDB-lite"/>
    </source>
</evidence>
<protein>
    <submittedName>
        <fullName evidence="3">Uncharacterized protein</fullName>
    </submittedName>
</protein>
<feature type="compositionally biased region" description="Polar residues" evidence="2">
    <location>
        <begin position="34"/>
        <end position="53"/>
    </location>
</feature>
<keyword evidence="4" id="KW-1185">Reference proteome</keyword>
<keyword evidence="1" id="KW-0175">Coiled coil</keyword>
<evidence type="ECO:0000313" key="4">
    <source>
        <dbReference type="Proteomes" id="UP000663879"/>
    </source>
</evidence>
<evidence type="ECO:0000256" key="1">
    <source>
        <dbReference type="SAM" id="Coils"/>
    </source>
</evidence>
<feature type="coiled-coil region" evidence="1">
    <location>
        <begin position="201"/>
        <end position="258"/>
    </location>
</feature>
<reference evidence="3" key="1">
    <citation type="submission" date="2021-02" db="EMBL/GenBank/DDBJ databases">
        <authorList>
            <person name="Nowell W R."/>
        </authorList>
    </citation>
    <scope>NUCLEOTIDE SEQUENCE</scope>
    <source>
        <strain evidence="3">Ploen Becks lab</strain>
    </source>
</reference>
<dbReference type="OrthoDB" id="10524228at2759"/>
<sequence>MNSILKERACNGQNATQNGSYYQEDEANRKKFKSSANDLSPIENPNKTSKSNSASFISVSNYSTPIVPSVNETPKDLPTLSLENLHSKKRKKSDDEDSYCYLKSEINTLLTCPMCKNLFNQTDKLPKQICEKLTACSKCVKNKNKIECLLCCKIHLQSDKGFQTNFTILSLISLKPTKINNEEIVLKTKNDKSFRDLNSSIELISNRNSKLKLKLDNFSEECKKLKSKAELAQAKSTLEKIKEIYENLIEKSKELDNIFEQEENGFETIEILDIKTNDDLIEINDKKEEFSIVSLDFSKISHRDAFYPITKRNFFMVQSEPNNESVDYTLSVIDQKMNTLNQKNVKQIQIESFKIMFDPIYLNIILNTAQKQLISIFEYGTKFHNLKCVGHSKKILFINSEEIFVFSDTKSIITILDHNFTKKENFGQNTNENEAYYLPKNGFEIIFSNKQVILIKDVKKKMLRALDKQSGEYSKQSFYQDSNLYLNKVIVDKYNRVVLLDKTCQKLMFLDLNLIEIKKVNISVELNFDNWYLTNENELAFSYYSKSLIKFIKL</sequence>
<feature type="region of interest" description="Disordered" evidence="2">
    <location>
        <begin position="1"/>
        <end position="53"/>
    </location>
</feature>
<proteinExistence type="predicted"/>
<dbReference type="Proteomes" id="UP000663879">
    <property type="component" value="Unassembled WGS sequence"/>
</dbReference>
<comment type="caution">
    <text evidence="3">The sequence shown here is derived from an EMBL/GenBank/DDBJ whole genome shotgun (WGS) entry which is preliminary data.</text>
</comment>
<gene>
    <name evidence="3" type="ORF">OXX778_LOCUS3218</name>
</gene>